<dbReference type="PANTHER" id="PTHR43180">
    <property type="entry name" value="3-OXOACYL-(ACYL-CARRIER-PROTEIN) REDUCTASE (AFU_ORTHOLOGUE AFUA_6G11210)"/>
    <property type="match status" value="1"/>
</dbReference>
<keyword evidence="2" id="KW-0560">Oxidoreductase</keyword>
<dbReference type="EMBL" id="JBHFFA010000006">
    <property type="protein sequence ID" value="KAL2622521.1"/>
    <property type="molecule type" value="Genomic_DNA"/>
</dbReference>
<evidence type="ECO:0000256" key="2">
    <source>
        <dbReference type="ARBA" id="ARBA00023002"/>
    </source>
</evidence>
<evidence type="ECO:0000313" key="5">
    <source>
        <dbReference type="EMBL" id="KAL2622521.1"/>
    </source>
</evidence>
<proteinExistence type="inferred from homology"/>
<dbReference type="InterPro" id="IPR002347">
    <property type="entry name" value="SDR_fam"/>
</dbReference>
<comment type="similarity">
    <text evidence="1">Belongs to the short-chain dehydrogenases/reductases (SDR) family.</text>
</comment>
<dbReference type="Gene3D" id="3.40.50.720">
    <property type="entry name" value="NAD(P)-binding Rossmann-like Domain"/>
    <property type="match status" value="1"/>
</dbReference>
<organism evidence="5 6">
    <name type="scientific">Riccia fluitans</name>
    <dbReference type="NCBI Taxonomy" id="41844"/>
    <lineage>
        <taxon>Eukaryota</taxon>
        <taxon>Viridiplantae</taxon>
        <taxon>Streptophyta</taxon>
        <taxon>Embryophyta</taxon>
        <taxon>Marchantiophyta</taxon>
        <taxon>Marchantiopsida</taxon>
        <taxon>Marchantiidae</taxon>
        <taxon>Marchantiales</taxon>
        <taxon>Ricciaceae</taxon>
        <taxon>Riccia</taxon>
    </lineage>
</organism>
<dbReference type="AlphaFoldDB" id="A0ABD1Y6Y8"/>
<evidence type="ECO:0000256" key="3">
    <source>
        <dbReference type="ARBA" id="ARBA00023027"/>
    </source>
</evidence>
<comment type="caution">
    <text evidence="5">The sequence shown here is derived from an EMBL/GenBank/DDBJ whole genome shotgun (WGS) entry which is preliminary data.</text>
</comment>
<keyword evidence="3" id="KW-0520">NAD</keyword>
<dbReference type="PANTHER" id="PTHR43180:SF28">
    <property type="entry name" value="NAD(P)-BINDING ROSSMANN-FOLD SUPERFAMILY PROTEIN"/>
    <property type="match status" value="1"/>
</dbReference>
<evidence type="ECO:0000256" key="4">
    <source>
        <dbReference type="ARBA" id="ARBA00023098"/>
    </source>
</evidence>
<name>A0ABD1Y6Y8_9MARC</name>
<dbReference type="GO" id="GO:0016491">
    <property type="term" value="F:oxidoreductase activity"/>
    <property type="evidence" value="ECO:0007669"/>
    <property type="project" value="UniProtKB-KW"/>
</dbReference>
<evidence type="ECO:0000256" key="1">
    <source>
        <dbReference type="ARBA" id="ARBA00006484"/>
    </source>
</evidence>
<sequence>MAAVGGIEKPRALRLQGRVAVVTGGASGIGEATVKLFAAEGAKVIIADQNDADRERVAREAGGSDVARFIHCDVTKEDNIAAAVDLSVSVFAGLDIMFNNTGIIGIRCPMKLPLKRTITSTR</sequence>
<dbReference type="PRINTS" id="PR00081">
    <property type="entry name" value="GDHRDH"/>
</dbReference>
<dbReference type="Proteomes" id="UP001605036">
    <property type="component" value="Unassembled WGS sequence"/>
</dbReference>
<dbReference type="InterPro" id="IPR036291">
    <property type="entry name" value="NAD(P)-bd_dom_sf"/>
</dbReference>
<evidence type="ECO:0000313" key="6">
    <source>
        <dbReference type="Proteomes" id="UP001605036"/>
    </source>
</evidence>
<keyword evidence="6" id="KW-1185">Reference proteome</keyword>
<dbReference type="SUPFAM" id="SSF51735">
    <property type="entry name" value="NAD(P)-binding Rossmann-fold domains"/>
    <property type="match status" value="1"/>
</dbReference>
<accession>A0ABD1Y6Y8</accession>
<dbReference type="GO" id="GO:0006629">
    <property type="term" value="P:lipid metabolic process"/>
    <property type="evidence" value="ECO:0007669"/>
    <property type="project" value="UniProtKB-KW"/>
</dbReference>
<protein>
    <submittedName>
        <fullName evidence="5">Uncharacterized protein</fullName>
    </submittedName>
</protein>
<reference evidence="5 6" key="1">
    <citation type="submission" date="2024-09" db="EMBL/GenBank/DDBJ databases">
        <title>Chromosome-scale assembly of Riccia fluitans.</title>
        <authorList>
            <person name="Paukszto L."/>
            <person name="Sawicki J."/>
            <person name="Karawczyk K."/>
            <person name="Piernik-Szablinska J."/>
            <person name="Szczecinska M."/>
            <person name="Mazdziarz M."/>
        </authorList>
    </citation>
    <scope>NUCLEOTIDE SEQUENCE [LARGE SCALE GENOMIC DNA]</scope>
    <source>
        <strain evidence="5">Rf_01</strain>
        <tissue evidence="5">Aerial parts of the thallus</tissue>
    </source>
</reference>
<gene>
    <name evidence="5" type="ORF">R1flu_002726</name>
</gene>
<keyword evidence="4" id="KW-0443">Lipid metabolism</keyword>
<dbReference type="Pfam" id="PF00106">
    <property type="entry name" value="adh_short"/>
    <property type="match status" value="1"/>
</dbReference>